<dbReference type="SUPFAM" id="SSF109604">
    <property type="entry name" value="HD-domain/PDEase-like"/>
    <property type="match status" value="1"/>
</dbReference>
<feature type="compositionally biased region" description="Polar residues" evidence="4">
    <location>
        <begin position="452"/>
        <end position="461"/>
    </location>
</feature>
<gene>
    <name evidence="7" type="ORF">OCTVUL_1B010132</name>
</gene>
<feature type="transmembrane region" description="Helical" evidence="5">
    <location>
        <begin position="87"/>
        <end position="108"/>
    </location>
</feature>
<feature type="region of interest" description="Disordered" evidence="4">
    <location>
        <begin position="452"/>
        <end position="515"/>
    </location>
</feature>
<dbReference type="InterPro" id="IPR023174">
    <property type="entry name" value="PDEase_CS"/>
</dbReference>
<evidence type="ECO:0000256" key="3">
    <source>
        <dbReference type="RuleBase" id="RU363067"/>
    </source>
</evidence>
<dbReference type="AlphaFoldDB" id="A0AA36AK42"/>
<keyword evidence="5" id="KW-0812">Transmembrane</keyword>
<dbReference type="EMBL" id="OX597815">
    <property type="protein sequence ID" value="CAI9716861.1"/>
    <property type="molecule type" value="Genomic_DNA"/>
</dbReference>
<dbReference type="Proteomes" id="UP001162480">
    <property type="component" value="Chromosome 2"/>
</dbReference>
<feature type="transmembrane region" description="Helical" evidence="5">
    <location>
        <begin position="63"/>
        <end position="80"/>
    </location>
</feature>
<evidence type="ECO:0000256" key="1">
    <source>
        <dbReference type="ARBA" id="ARBA00022723"/>
    </source>
</evidence>
<dbReference type="PROSITE" id="PS51845">
    <property type="entry name" value="PDEASE_I_2"/>
    <property type="match status" value="1"/>
</dbReference>
<keyword evidence="5" id="KW-0472">Membrane</keyword>
<feature type="region of interest" description="Disordered" evidence="4">
    <location>
        <begin position="1"/>
        <end position="26"/>
    </location>
</feature>
<dbReference type="InterPro" id="IPR003607">
    <property type="entry name" value="HD/PDEase_dom"/>
</dbReference>
<sequence>MAMHRSSVSRRGSKNESENDEEESENNGYIQMLVKPMEQSNYGFLLNWVGLSGSNLSAQQVRVVYGVGLLLTVMCVYQVLQCDIGQLFYRLCSLIVPMFCIVNAFYWLSLVFRKSWSNTSLYLLFSSCYVGEIAAQVMLVRKNTGVTAEQDDVSSMYIMQPSVVLAVLIAISFASLFSSLETLQSAAVILLVSFTRFLACTSLVDFPQSLRPFVAYSCGFCGIIVSKYLETVFKTTISNNMTQDGKIPVIKRRRSSSSAHGFSAHKSIRRTSLPALIQKPQSSTANYEVTVIGEAHGLITDMLAETNLPPHIINGLRAVSILLKPPENHNSIHKTKVSPLVSLNETTSYGSDSDDLPYTGERPTSLPKRLRRSLPPNLIRRMSTSTWTTTTSATGMPTLEAEPSRIRSSSFRQSRDWAIPGGSPSGSRSNSPSPSSPATMVLAIPKSRSFSVASAAPSNLGHQRRTSRKNMLPPSSASVDYPSVSPSKFETEHSKKAEENERDEEKKETESTESRLDFILKKPPDITEIPYSIEDVDNCQELSIDKLNEWDYEIFDLAARSGKFILSQVAYKLFMEVGLFETFRIPLKEFICYFHALELGYRNKPYHNRVHATDVLHGVYYLTTQGIPGFQQCSADFFTRHGSSSESESDSTDKCGYTHRARNNLDDSYGIMGANFPALELMALYTAAAMHDYDHPGRTNAFLVATHAPQAVMYNDRSVLENYHAASSWALLLEDHKYNFLCGLDSAEFKRFRFLVIEAILATDLKRHFEILSLFNAKVNHDDAPGIEWNSEPDRMLVMQMVIKLADINGPAKKRSLHINWTRRISDEFYDQGDEEARLGMPISPYMDRRNGQLAKLQESFINHLVAPLCNAMVSAGLVPGIWADLEDEDLSDSEKGDICKDTEEETDQDIGGVASSKKTKTRKVNCILTKNMKENHEMWVGKIKEEEILNKIRTAEEEEELEADSLDCTELKTEMEAIKEEINSSYSVYKILRDILPKYS</sequence>
<feature type="compositionally biased region" description="Low complexity" evidence="4">
    <location>
        <begin position="420"/>
        <end position="437"/>
    </location>
</feature>
<accession>A0AA36AK42</accession>
<feature type="compositionally biased region" description="Polar residues" evidence="4">
    <location>
        <begin position="473"/>
        <end position="488"/>
    </location>
</feature>
<organism evidence="7 8">
    <name type="scientific">Octopus vulgaris</name>
    <name type="common">Common octopus</name>
    <dbReference type="NCBI Taxonomy" id="6645"/>
    <lineage>
        <taxon>Eukaryota</taxon>
        <taxon>Metazoa</taxon>
        <taxon>Spiralia</taxon>
        <taxon>Lophotrochozoa</taxon>
        <taxon>Mollusca</taxon>
        <taxon>Cephalopoda</taxon>
        <taxon>Coleoidea</taxon>
        <taxon>Octopodiformes</taxon>
        <taxon>Octopoda</taxon>
        <taxon>Incirrata</taxon>
        <taxon>Octopodidae</taxon>
        <taxon>Octopus</taxon>
    </lineage>
</organism>
<dbReference type="PROSITE" id="PS00126">
    <property type="entry name" value="PDEASE_I_1"/>
    <property type="match status" value="1"/>
</dbReference>
<feature type="compositionally biased region" description="Basic and acidic residues" evidence="4">
    <location>
        <begin position="489"/>
        <end position="515"/>
    </location>
</feature>
<dbReference type="GO" id="GO:0046872">
    <property type="term" value="F:metal ion binding"/>
    <property type="evidence" value="ECO:0007669"/>
    <property type="project" value="UniProtKB-KW"/>
</dbReference>
<keyword evidence="1 3" id="KW-0479">Metal-binding</keyword>
<dbReference type="SMART" id="SM00471">
    <property type="entry name" value="HDc"/>
    <property type="match status" value="1"/>
</dbReference>
<feature type="region of interest" description="Disordered" evidence="4">
    <location>
        <begin position="344"/>
        <end position="439"/>
    </location>
</feature>
<feature type="transmembrane region" description="Helical" evidence="5">
    <location>
        <begin position="161"/>
        <end position="180"/>
    </location>
</feature>
<dbReference type="FunFam" id="1.10.1300.10:FF:000026">
    <property type="entry name" value="Phosphodiesterase"/>
    <property type="match status" value="1"/>
</dbReference>
<feature type="transmembrane region" description="Helical" evidence="5">
    <location>
        <begin position="120"/>
        <end position="140"/>
    </location>
</feature>
<evidence type="ECO:0000256" key="4">
    <source>
        <dbReference type="SAM" id="MobiDB-lite"/>
    </source>
</evidence>
<dbReference type="InterPro" id="IPR002073">
    <property type="entry name" value="PDEase_catalytic_dom"/>
</dbReference>
<evidence type="ECO:0000256" key="5">
    <source>
        <dbReference type="SAM" id="Phobius"/>
    </source>
</evidence>
<dbReference type="GO" id="GO:0007165">
    <property type="term" value="P:signal transduction"/>
    <property type="evidence" value="ECO:0007669"/>
    <property type="project" value="InterPro"/>
</dbReference>
<protein>
    <recommendedName>
        <fullName evidence="3">Phosphodiesterase</fullName>
        <ecNumber evidence="3">3.1.4.-</ecNumber>
    </recommendedName>
</protein>
<proteinExistence type="inferred from homology"/>
<keyword evidence="5" id="KW-1133">Transmembrane helix</keyword>
<evidence type="ECO:0000313" key="7">
    <source>
        <dbReference type="EMBL" id="CAI9716861.1"/>
    </source>
</evidence>
<dbReference type="Gene3D" id="1.10.1300.10">
    <property type="entry name" value="3'5'-cyclic nucleotide phosphodiesterase, catalytic domain"/>
    <property type="match status" value="1"/>
</dbReference>
<dbReference type="CDD" id="cd00077">
    <property type="entry name" value="HDc"/>
    <property type="match status" value="1"/>
</dbReference>
<keyword evidence="2 3" id="KW-0378">Hydrolase</keyword>
<dbReference type="EC" id="3.1.4.-" evidence="3"/>
<dbReference type="Pfam" id="PF00233">
    <property type="entry name" value="PDEase_I"/>
    <property type="match status" value="1"/>
</dbReference>
<feature type="transmembrane region" description="Helical" evidence="5">
    <location>
        <begin position="186"/>
        <end position="206"/>
    </location>
</feature>
<dbReference type="GO" id="GO:0004114">
    <property type="term" value="F:3',5'-cyclic-nucleotide phosphodiesterase activity"/>
    <property type="evidence" value="ECO:0007669"/>
    <property type="project" value="InterPro"/>
</dbReference>
<evidence type="ECO:0000259" key="6">
    <source>
        <dbReference type="PROSITE" id="PS51845"/>
    </source>
</evidence>
<comment type="similarity">
    <text evidence="3">Belongs to the cyclic nucleotide phosphodiesterase family.</text>
</comment>
<dbReference type="InterPro" id="IPR036971">
    <property type="entry name" value="PDEase_catalytic_dom_sf"/>
</dbReference>
<comment type="cofactor">
    <cofactor evidence="3">
        <name>a divalent metal cation</name>
        <dbReference type="ChEBI" id="CHEBI:60240"/>
    </cofactor>
    <text evidence="3">Binds 2 divalent metal cations per subunit. Site 1 may preferentially bind zinc ions, while site 2 has a preference for magnesium and/or manganese ions.</text>
</comment>
<feature type="domain" description="PDEase" evidence="6">
    <location>
        <begin position="508"/>
        <end position="947"/>
    </location>
</feature>
<evidence type="ECO:0000256" key="2">
    <source>
        <dbReference type="ARBA" id="ARBA00022801"/>
    </source>
</evidence>
<reference evidence="7" key="1">
    <citation type="submission" date="2023-08" db="EMBL/GenBank/DDBJ databases">
        <authorList>
            <person name="Alioto T."/>
            <person name="Alioto T."/>
            <person name="Gomez Garrido J."/>
        </authorList>
    </citation>
    <scope>NUCLEOTIDE SEQUENCE</scope>
</reference>
<dbReference type="PANTHER" id="PTHR11347">
    <property type="entry name" value="CYCLIC NUCLEOTIDE PHOSPHODIESTERASE"/>
    <property type="match status" value="1"/>
</dbReference>
<feature type="compositionally biased region" description="Low complexity" evidence="4">
    <location>
        <begin position="383"/>
        <end position="394"/>
    </location>
</feature>
<keyword evidence="8" id="KW-1185">Reference proteome</keyword>
<evidence type="ECO:0000313" key="8">
    <source>
        <dbReference type="Proteomes" id="UP001162480"/>
    </source>
</evidence>
<name>A0AA36AK42_OCTVU</name>